<comment type="similarity">
    <text evidence="1">In the C-terminal section; belongs to the class-I pyridoxal-phosphate-dependent aminotransferase family.</text>
</comment>
<dbReference type="InterPro" id="IPR036388">
    <property type="entry name" value="WH-like_DNA-bd_sf"/>
</dbReference>
<evidence type="ECO:0000256" key="1">
    <source>
        <dbReference type="ARBA" id="ARBA00005384"/>
    </source>
</evidence>
<keyword evidence="7" id="KW-1185">Reference proteome</keyword>
<protein>
    <submittedName>
        <fullName evidence="6">Putative HTH-type transcriptional regulator YdcR</fullName>
    </submittedName>
</protein>
<dbReference type="Gene3D" id="3.40.640.10">
    <property type="entry name" value="Type I PLP-dependent aspartate aminotransferase-like (Major domain)"/>
    <property type="match status" value="1"/>
</dbReference>
<reference evidence="6 7" key="1">
    <citation type="journal article" date="2015" name="Genome Announc.">
        <title>Closed Genome Sequence of Octadecabacter temperatus SB1, the First Mesophilic Species of the Genus Octadecabacter.</title>
        <authorList>
            <person name="Voget S."/>
            <person name="Billerbeck S."/>
            <person name="Simon M."/>
            <person name="Daniel R."/>
        </authorList>
    </citation>
    <scope>NUCLEOTIDE SEQUENCE [LARGE SCALE GENOMIC DNA]</scope>
    <source>
        <strain evidence="6 7">SB1</strain>
    </source>
</reference>
<dbReference type="Proteomes" id="UP000067444">
    <property type="component" value="Chromosome"/>
</dbReference>
<dbReference type="GO" id="GO:0030170">
    <property type="term" value="F:pyridoxal phosphate binding"/>
    <property type="evidence" value="ECO:0007669"/>
    <property type="project" value="InterPro"/>
</dbReference>
<dbReference type="InterPro" id="IPR000524">
    <property type="entry name" value="Tscrpt_reg_HTH_GntR"/>
</dbReference>
<dbReference type="CDD" id="cd00609">
    <property type="entry name" value="AAT_like"/>
    <property type="match status" value="1"/>
</dbReference>
<accession>A0A0K0Y550</accession>
<keyword evidence="3" id="KW-0805">Transcription regulation</keyword>
<dbReference type="InterPro" id="IPR015424">
    <property type="entry name" value="PyrdxlP-dep_Trfase"/>
</dbReference>
<dbReference type="SUPFAM" id="SSF46785">
    <property type="entry name" value="Winged helix' DNA-binding domain"/>
    <property type="match status" value="1"/>
</dbReference>
<evidence type="ECO:0000256" key="2">
    <source>
        <dbReference type="ARBA" id="ARBA00022898"/>
    </source>
</evidence>
<dbReference type="KEGG" id="otm:OSB_15430"/>
<dbReference type="CDD" id="cd07377">
    <property type="entry name" value="WHTH_GntR"/>
    <property type="match status" value="1"/>
</dbReference>
<dbReference type="GO" id="GO:0003677">
    <property type="term" value="F:DNA binding"/>
    <property type="evidence" value="ECO:0007669"/>
    <property type="project" value="UniProtKB-KW"/>
</dbReference>
<dbReference type="Pfam" id="PF00392">
    <property type="entry name" value="GntR"/>
    <property type="match status" value="1"/>
</dbReference>
<dbReference type="Gene3D" id="3.90.1150.10">
    <property type="entry name" value="Aspartate Aminotransferase, domain 1"/>
    <property type="match status" value="1"/>
</dbReference>
<dbReference type="InterPro" id="IPR004839">
    <property type="entry name" value="Aminotransferase_I/II_large"/>
</dbReference>
<dbReference type="AlphaFoldDB" id="A0A0K0Y550"/>
<keyword evidence="2" id="KW-0663">Pyridoxal phosphate</keyword>
<dbReference type="PANTHER" id="PTHR46577:SF1">
    <property type="entry name" value="HTH-TYPE TRANSCRIPTIONAL REGULATORY PROTEIN GABR"/>
    <property type="match status" value="1"/>
</dbReference>
<dbReference type="PATRIC" id="fig|1458307.3.peg.1559"/>
<proteinExistence type="inferred from homology"/>
<gene>
    <name evidence="6" type="primary">ydcR</name>
    <name evidence="6" type="ORF">OSB_15430</name>
</gene>
<dbReference type="InterPro" id="IPR036390">
    <property type="entry name" value="WH_DNA-bd_sf"/>
</dbReference>
<dbReference type="EMBL" id="CP012160">
    <property type="protein sequence ID" value="AKS46094.1"/>
    <property type="molecule type" value="Genomic_DNA"/>
</dbReference>
<keyword evidence="4" id="KW-0238">DNA-binding</keyword>
<name>A0A0K0Y550_9RHOB</name>
<dbReference type="InterPro" id="IPR015421">
    <property type="entry name" value="PyrdxlP-dep_Trfase_major"/>
</dbReference>
<evidence type="ECO:0000256" key="4">
    <source>
        <dbReference type="ARBA" id="ARBA00023125"/>
    </source>
</evidence>
<dbReference type="SMART" id="SM00345">
    <property type="entry name" value="HTH_GNTR"/>
    <property type="match status" value="1"/>
</dbReference>
<dbReference type="SUPFAM" id="SSF53383">
    <property type="entry name" value="PLP-dependent transferases"/>
    <property type="match status" value="1"/>
</dbReference>
<dbReference type="Pfam" id="PF00155">
    <property type="entry name" value="Aminotran_1_2"/>
    <property type="match status" value="1"/>
</dbReference>
<dbReference type="OrthoDB" id="9804020at2"/>
<dbReference type="PANTHER" id="PTHR46577">
    <property type="entry name" value="HTH-TYPE TRANSCRIPTIONAL REGULATORY PROTEIN GABR"/>
    <property type="match status" value="1"/>
</dbReference>
<organism evidence="6 7">
    <name type="scientific">Octadecabacter temperatus</name>
    <dbReference type="NCBI Taxonomy" id="1458307"/>
    <lineage>
        <taxon>Bacteria</taxon>
        <taxon>Pseudomonadati</taxon>
        <taxon>Pseudomonadota</taxon>
        <taxon>Alphaproteobacteria</taxon>
        <taxon>Rhodobacterales</taxon>
        <taxon>Roseobacteraceae</taxon>
        <taxon>Octadecabacter</taxon>
    </lineage>
</organism>
<dbReference type="STRING" id="1458307.OSB_15430"/>
<dbReference type="PROSITE" id="PS50949">
    <property type="entry name" value="HTH_GNTR"/>
    <property type="match status" value="1"/>
</dbReference>
<evidence type="ECO:0000256" key="3">
    <source>
        <dbReference type="ARBA" id="ARBA00023015"/>
    </source>
</evidence>
<evidence type="ECO:0000313" key="6">
    <source>
        <dbReference type="EMBL" id="AKS46094.1"/>
    </source>
</evidence>
<sequence>MIVPDTKWLPDLKDSGRSKYKALAEAIRVAVTTGQLEPDAKLPPVRELAYQIGVTPGTVARAYSLLTDEGRLRAEVGRGTFVAGQVRKAPAQDVPLINTVDETFADFRSSRVPDVGQGRLIDAALMEVASSHRRRHINYPTEETDLEARNAVVGWLSNVDLGAFDANDIVLANGAQNATIMALFSILSGPAPVILTEDLAYPGVRHAARLLRAKVVGVAMDDEGIIPEALAQAYREHGGQVLVTSAEVHSPTTTQTSLRRKKTIAEVARSLNLMIIEDDCYGPLHTDIPNYRAILPEQSFYVSSLTKSVTGALRFGFVVAPAGQGAVVRQVAQSAHYGVSQPITDLCTKLITSGVAAKVRIDVTAAVTARVRYAVNKLGSWDIKWREEAPFLWLSLPLGWRASSFVAACEQRGVLVKAADEFALPSGRAPNAVRLAIGTCVSDTLFQEAVQTIDDLLSTPQGRIDN</sequence>
<evidence type="ECO:0000256" key="5">
    <source>
        <dbReference type="ARBA" id="ARBA00023163"/>
    </source>
</evidence>
<dbReference type="Gene3D" id="1.10.10.10">
    <property type="entry name" value="Winged helix-like DNA-binding domain superfamily/Winged helix DNA-binding domain"/>
    <property type="match status" value="1"/>
</dbReference>
<evidence type="ECO:0000313" key="7">
    <source>
        <dbReference type="Proteomes" id="UP000067444"/>
    </source>
</evidence>
<dbReference type="InterPro" id="IPR015422">
    <property type="entry name" value="PyrdxlP-dep_Trfase_small"/>
</dbReference>
<dbReference type="InterPro" id="IPR051446">
    <property type="entry name" value="HTH_trans_reg/aminotransferase"/>
</dbReference>
<dbReference type="GO" id="GO:0003700">
    <property type="term" value="F:DNA-binding transcription factor activity"/>
    <property type="evidence" value="ECO:0007669"/>
    <property type="project" value="InterPro"/>
</dbReference>
<dbReference type="RefSeq" id="WP_049836091.1">
    <property type="nucleotide sequence ID" value="NZ_CP012160.1"/>
</dbReference>
<keyword evidence="5" id="KW-0804">Transcription</keyword>